<feature type="domain" description="HTH araC/xylS-type" evidence="10">
    <location>
        <begin position="663"/>
        <end position="761"/>
    </location>
</feature>
<evidence type="ECO:0000256" key="5">
    <source>
        <dbReference type="ARBA" id="ARBA00023015"/>
    </source>
</evidence>
<keyword evidence="2" id="KW-1003">Cell membrane</keyword>
<dbReference type="PANTHER" id="PTHR43280:SF10">
    <property type="entry name" value="REGULATORY PROTEIN POCR"/>
    <property type="match status" value="1"/>
</dbReference>
<feature type="transmembrane region" description="Helical" evidence="9">
    <location>
        <begin position="20"/>
        <end position="41"/>
    </location>
</feature>
<comment type="subcellular location">
    <subcellularLocation>
        <location evidence="1">Cell membrane</location>
        <topology evidence="1">Multi-pass membrane protein</topology>
    </subcellularLocation>
</comment>
<dbReference type="PRINTS" id="PR00032">
    <property type="entry name" value="HTHARAC"/>
</dbReference>
<dbReference type="EMBL" id="CAKMMG010000003">
    <property type="protein sequence ID" value="CAH1208354.1"/>
    <property type="molecule type" value="Genomic_DNA"/>
</dbReference>
<evidence type="ECO:0000256" key="6">
    <source>
        <dbReference type="ARBA" id="ARBA00023125"/>
    </source>
</evidence>
<evidence type="ECO:0000256" key="7">
    <source>
        <dbReference type="ARBA" id="ARBA00023136"/>
    </source>
</evidence>
<gene>
    <name evidence="11" type="primary">yesS_2</name>
    <name evidence="11" type="ORF">PAECIP111892_03095</name>
</gene>
<dbReference type="Pfam" id="PF17853">
    <property type="entry name" value="GGDEF_2"/>
    <property type="match status" value="1"/>
</dbReference>
<dbReference type="PROSITE" id="PS00041">
    <property type="entry name" value="HTH_ARAC_FAMILY_1"/>
    <property type="match status" value="1"/>
</dbReference>
<dbReference type="Pfam" id="PF02743">
    <property type="entry name" value="dCache_1"/>
    <property type="match status" value="1"/>
</dbReference>
<dbReference type="Pfam" id="PF12833">
    <property type="entry name" value="HTH_18"/>
    <property type="match status" value="1"/>
</dbReference>
<proteinExistence type="predicted"/>
<keyword evidence="7 9" id="KW-0472">Membrane</keyword>
<evidence type="ECO:0000259" key="10">
    <source>
        <dbReference type="PROSITE" id="PS01124"/>
    </source>
</evidence>
<keyword evidence="3 9" id="KW-0812">Transmembrane</keyword>
<evidence type="ECO:0000313" key="11">
    <source>
        <dbReference type="EMBL" id="CAH1208354.1"/>
    </source>
</evidence>
<dbReference type="SUPFAM" id="SSF46689">
    <property type="entry name" value="Homeodomain-like"/>
    <property type="match status" value="2"/>
</dbReference>
<evidence type="ECO:0000256" key="8">
    <source>
        <dbReference type="ARBA" id="ARBA00023163"/>
    </source>
</evidence>
<dbReference type="RefSeq" id="WP_236334578.1">
    <property type="nucleotide sequence ID" value="NZ_CAKMMG010000003.1"/>
</dbReference>
<sequence length="765" mass="88228">MWMKILQTFKWGSVQRKVLIMGSLLASIPVLVMGTMAYWSASSSIMNEVRTANSQMMLQVQQRIDEKLMTLENIALQNASNPTLMRFLSLPDPDSNYELYGVTLTLLSSIQTLIDDVDSVYLYLPEKQKVVSSDRGIKDDNTLAHHIKQAIDRERPEKLWLDHKVESTAYREVLHQITYIRKIVTHDNSSEGYLIVNLDETTLFRIFASMKLGKNRELLIVTPSYNVFSDSSNHLFHSPLDETPFIREIMNMHISEKMWIENIEGRSVSVNYLESPHNGWRYITLVPYSDITMHLKRIEQTTVGICLILVSVSIVASGVVSKRWLYALQSLVETIKNKGDLPNGEGKQNEFELIRQYFEFLEHDKVRLKQQIDESMPILKNNFIQRLLTEPYREEMADQALYYEIPVRSEHYSILCIEPDNMRGKTEQDRILFHYAVMNIAKEIINKVTDGLVIQTHSGHIVVLLNHQEDQGVEVAPSHVFGIAEEIRHTVGSLLNITVTIGIGRSCKGFGQIRRSFRESMEALDYQLVQGSGKVLYIGQVQLESASLQYPSECEQQIITSLKLGNLSKIQELLDEFAETLRAETGDSGQIRQSYIQLLAVCLRTMLELDGDNTEMFPYNPYERLLSFNTTEKMIGWLKNEVYPRMTEHVRLRLQQRTHSTIQKALSYIHDNYDYDLSIPLVAGFISVPVSQFSHVFKAEVGMTFSEYVLMYRMEKAKELLRDSDARISDIADKLRYNNSQNFIRVFKKMYGMTPGEFRTRIRGQ</sequence>
<organism evidence="11 12">
    <name type="scientific">Paenibacillus auburnensis</name>
    <dbReference type="NCBI Taxonomy" id="2905649"/>
    <lineage>
        <taxon>Bacteria</taxon>
        <taxon>Bacillati</taxon>
        <taxon>Bacillota</taxon>
        <taxon>Bacilli</taxon>
        <taxon>Bacillales</taxon>
        <taxon>Paenibacillaceae</taxon>
        <taxon>Paenibacillus</taxon>
    </lineage>
</organism>
<keyword evidence="8" id="KW-0804">Transcription</keyword>
<evidence type="ECO:0000256" key="4">
    <source>
        <dbReference type="ARBA" id="ARBA00022989"/>
    </source>
</evidence>
<evidence type="ECO:0000256" key="1">
    <source>
        <dbReference type="ARBA" id="ARBA00004651"/>
    </source>
</evidence>
<accession>A0ABM9CCT5</accession>
<dbReference type="InterPro" id="IPR020449">
    <property type="entry name" value="Tscrpt_reg_AraC-type_HTH"/>
</dbReference>
<dbReference type="Gene3D" id="1.10.10.60">
    <property type="entry name" value="Homeodomain-like"/>
    <property type="match status" value="2"/>
</dbReference>
<dbReference type="PANTHER" id="PTHR43280">
    <property type="entry name" value="ARAC-FAMILY TRANSCRIPTIONAL REGULATOR"/>
    <property type="match status" value="1"/>
</dbReference>
<evidence type="ECO:0000256" key="9">
    <source>
        <dbReference type="SAM" id="Phobius"/>
    </source>
</evidence>
<evidence type="ECO:0000256" key="2">
    <source>
        <dbReference type="ARBA" id="ARBA00022475"/>
    </source>
</evidence>
<dbReference type="SMART" id="SM00342">
    <property type="entry name" value="HTH_ARAC"/>
    <property type="match status" value="1"/>
</dbReference>
<dbReference type="InterPro" id="IPR041522">
    <property type="entry name" value="CdaR_GGDEF"/>
</dbReference>
<evidence type="ECO:0000313" key="12">
    <source>
        <dbReference type="Proteomes" id="UP000838324"/>
    </source>
</evidence>
<comment type="caution">
    <text evidence="11">The sequence shown here is derived from an EMBL/GenBank/DDBJ whole genome shotgun (WGS) entry which is preliminary data.</text>
</comment>
<keyword evidence="12" id="KW-1185">Reference proteome</keyword>
<keyword evidence="4 9" id="KW-1133">Transmembrane helix</keyword>
<dbReference type="InterPro" id="IPR033479">
    <property type="entry name" value="dCache_1"/>
</dbReference>
<dbReference type="InterPro" id="IPR018062">
    <property type="entry name" value="HTH_AraC-typ_CS"/>
</dbReference>
<dbReference type="InterPro" id="IPR009057">
    <property type="entry name" value="Homeodomain-like_sf"/>
</dbReference>
<dbReference type="Gene3D" id="3.30.450.20">
    <property type="entry name" value="PAS domain"/>
    <property type="match status" value="1"/>
</dbReference>
<reference evidence="11" key="1">
    <citation type="submission" date="2022-01" db="EMBL/GenBank/DDBJ databases">
        <authorList>
            <person name="Criscuolo A."/>
        </authorList>
    </citation>
    <scope>NUCLEOTIDE SEQUENCE</scope>
    <source>
        <strain evidence="11">CIP111892</strain>
    </source>
</reference>
<protein>
    <submittedName>
        <fullName evidence="11">HTH-type transcriptional regulator YesS</fullName>
    </submittedName>
</protein>
<keyword evidence="5" id="KW-0805">Transcription regulation</keyword>
<evidence type="ECO:0000256" key="3">
    <source>
        <dbReference type="ARBA" id="ARBA00022692"/>
    </source>
</evidence>
<dbReference type="Proteomes" id="UP000838324">
    <property type="component" value="Unassembled WGS sequence"/>
</dbReference>
<keyword evidence="6" id="KW-0238">DNA-binding</keyword>
<dbReference type="InterPro" id="IPR018060">
    <property type="entry name" value="HTH_AraC"/>
</dbReference>
<dbReference type="PROSITE" id="PS01124">
    <property type="entry name" value="HTH_ARAC_FAMILY_2"/>
    <property type="match status" value="1"/>
</dbReference>
<name>A0ABM9CCT5_9BACL</name>